<dbReference type="AlphaFoldDB" id="A0A034W878"/>
<proteinExistence type="predicted"/>
<dbReference type="PANTHER" id="PTHR42264">
    <property type="entry name" value="EPHRIN_REC_LIKE DOMAIN-CONTAINING PROTEIN"/>
    <property type="match status" value="1"/>
</dbReference>
<protein>
    <submittedName>
        <fullName evidence="1">Uncharacterized protein</fullName>
    </submittedName>
</protein>
<name>A0A034W878_BACDO</name>
<organism evidence="1">
    <name type="scientific">Bactrocera dorsalis</name>
    <name type="common">Oriental fruit fly</name>
    <name type="synonym">Dacus dorsalis</name>
    <dbReference type="NCBI Taxonomy" id="27457"/>
    <lineage>
        <taxon>Eukaryota</taxon>
        <taxon>Metazoa</taxon>
        <taxon>Ecdysozoa</taxon>
        <taxon>Arthropoda</taxon>
        <taxon>Hexapoda</taxon>
        <taxon>Insecta</taxon>
        <taxon>Pterygota</taxon>
        <taxon>Neoptera</taxon>
        <taxon>Endopterygota</taxon>
        <taxon>Diptera</taxon>
        <taxon>Brachycera</taxon>
        <taxon>Muscomorpha</taxon>
        <taxon>Tephritoidea</taxon>
        <taxon>Tephritidae</taxon>
        <taxon>Bactrocera</taxon>
        <taxon>Bactrocera</taxon>
    </lineage>
</organism>
<evidence type="ECO:0000313" key="1">
    <source>
        <dbReference type="EMBL" id="JAC50914.1"/>
    </source>
</evidence>
<dbReference type="OrthoDB" id="7975544at2759"/>
<sequence>MVLTNFECWAHGGGAVIGNGELPVNSRHMDMFNPRVVQQRLNPADTGTSPVSHISSNGYYGFSYVNAAHELGDNYQQNGITHDANNTNINNNNNNNTCVPNANDVNGMLPMMHTGMDVGVATAGAAAAFGSDLAATQRRKKRYFVSDDDYANCALLNGCDSGVGIRDVAVAGLDGCAPKRCRYDDDYAAAQYCNDFFSLPSTQIGTQSCLMDTEDIQQQQQPQVDVNNGAANLTNQTTNSTTRKCQQAINCGSNLNIYHNNNNNNVINKYNNKLFYNNQHRLGSGKRGSVDKSCENSSTEDMLHDHVVGVGVKANNTYLRQQAKFPAFAANCMGGKSAAAEVAARSSNEDNSVLAALYNKTHGGAFYHFTISNNDNQPYVEDI</sequence>
<reference evidence="1" key="1">
    <citation type="journal article" date="2014" name="BMC Genomics">
        <title>Characterizing the developmental transcriptome of the oriental fruit fly, Bactrocera dorsalis (Diptera: Tephritidae) through comparative genomic analysis with Drosophila melanogaster utilizing modENCODE datasets.</title>
        <authorList>
            <person name="Geib S.M."/>
            <person name="Calla B."/>
            <person name="Hall B."/>
            <person name="Hou S."/>
            <person name="Manoukis N.C."/>
        </authorList>
    </citation>
    <scope>NUCLEOTIDE SEQUENCE</scope>
    <source>
        <strain evidence="1">Punador</strain>
    </source>
</reference>
<accession>A0A034W878</accession>
<dbReference type="EMBL" id="GAKP01008038">
    <property type="protein sequence ID" value="JAC50914.1"/>
    <property type="molecule type" value="Transcribed_RNA"/>
</dbReference>